<dbReference type="AlphaFoldDB" id="A0A292YG82"/>
<dbReference type="EMBL" id="BDME01000002">
    <property type="protein sequence ID" value="GAX88069.1"/>
    <property type="molecule type" value="Genomic_DNA"/>
</dbReference>
<proteinExistence type="predicted"/>
<organism evidence="1 2">
    <name type="scientific">Lebetimonas natsushimae</name>
    <dbReference type="NCBI Taxonomy" id="1936991"/>
    <lineage>
        <taxon>Bacteria</taxon>
        <taxon>Pseudomonadati</taxon>
        <taxon>Campylobacterota</taxon>
        <taxon>Epsilonproteobacteria</taxon>
        <taxon>Nautiliales</taxon>
        <taxon>Nautiliaceae</taxon>
        <taxon>Lebetimonas</taxon>
    </lineage>
</organism>
<sequence>MKKIFLLSNIVALGFAYSTSVVMPYGSYIDYSGSSKDNAKLGGIYYSYYKFPIKIEMDAEYLKINYKKNIPDWKQKDFTFKTDYFYENNWIFKAGIHNLWVKQYDNNYHYNKVLFGGLDYYKYLKYNMGIDYYYSDYKNFNVSQFSPKFGFNFGNYYSTVGSFYLEGKYNHIHISKKNIAPDDTYNNFDIKLQNFYGHWTTTLKTTFGKFAYKVANDGFVVYNTGDEYKYGYGLSVNYNFEKVNNIKISYERDKFEDESNAYSNIYLLSYSRAF</sequence>
<gene>
    <name evidence="1" type="ORF">LNAT_P1367</name>
</gene>
<reference evidence="1 2" key="1">
    <citation type="journal article" date="2017" name="Syst. Appl. Microbiol.">
        <title>Lebetimonas natsushimae sp. nov., a novel strictly anaerobic, moderately thermophilic chemoautotroph isolated from a deep-sea hydrothermal vent polychaete nest in the Mid-Okinawa Trough.</title>
        <authorList>
            <person name="Nagata R."/>
            <person name="Takaki Y."/>
            <person name="Tame A."/>
            <person name="Nunoura T."/>
            <person name="Muto H."/>
            <person name="Mino S."/>
            <person name="Sawayama S."/>
            <person name="Takai K."/>
            <person name="Nakagawa S."/>
        </authorList>
    </citation>
    <scope>NUCLEOTIDE SEQUENCE [LARGE SCALE GENOMIC DNA]</scope>
    <source>
        <strain evidence="1 2">HS1857</strain>
    </source>
</reference>
<evidence type="ECO:0000313" key="1">
    <source>
        <dbReference type="EMBL" id="GAX88069.1"/>
    </source>
</evidence>
<comment type="caution">
    <text evidence="1">The sequence shown here is derived from an EMBL/GenBank/DDBJ whole genome shotgun (WGS) entry which is preliminary data.</text>
</comment>
<name>A0A292YG82_9BACT</name>
<evidence type="ECO:0000313" key="2">
    <source>
        <dbReference type="Proteomes" id="UP000217944"/>
    </source>
</evidence>
<accession>A0A292YG82</accession>
<keyword evidence="2" id="KW-1185">Reference proteome</keyword>
<dbReference type="OrthoDB" id="5372886at2"/>
<protein>
    <submittedName>
        <fullName evidence="1">Uncharacterized protein</fullName>
    </submittedName>
</protein>
<dbReference type="Proteomes" id="UP000217944">
    <property type="component" value="Unassembled WGS sequence"/>
</dbReference>
<dbReference type="RefSeq" id="WP_096259755.1">
    <property type="nucleotide sequence ID" value="NZ_BDME01000002.1"/>
</dbReference>